<accession>A0A4S4LF49</accession>
<dbReference type="InterPro" id="IPR023298">
    <property type="entry name" value="ATPase_P-typ_TM_dom_sf"/>
</dbReference>
<feature type="transmembrane region" description="Helical" evidence="10">
    <location>
        <begin position="418"/>
        <end position="437"/>
    </location>
</feature>
<feature type="transmembrane region" description="Helical" evidence="10">
    <location>
        <begin position="385"/>
        <end position="406"/>
    </location>
</feature>
<protein>
    <recommendedName>
        <fullName evidence="11">Cation-transporting P-type ATPase N-terminal domain-containing protein</fullName>
    </recommendedName>
</protein>
<dbReference type="GO" id="GO:0098662">
    <property type="term" value="P:inorganic cation transmembrane transport"/>
    <property type="evidence" value="ECO:0007669"/>
    <property type="project" value="UniProtKB-ARBA"/>
</dbReference>
<keyword evidence="2" id="KW-1003">Cell membrane</keyword>
<evidence type="ECO:0000313" key="12">
    <source>
        <dbReference type="EMBL" id="THH08360.1"/>
    </source>
</evidence>
<gene>
    <name evidence="12" type="ORF">EW146_g9023</name>
</gene>
<dbReference type="InterPro" id="IPR004014">
    <property type="entry name" value="ATPase_P-typ_cation-transptr_N"/>
</dbReference>
<evidence type="ECO:0000256" key="7">
    <source>
        <dbReference type="ARBA" id="ARBA00022967"/>
    </source>
</evidence>
<keyword evidence="9 10" id="KW-0472">Membrane</keyword>
<keyword evidence="3 10" id="KW-0812">Transmembrane</keyword>
<evidence type="ECO:0000256" key="4">
    <source>
        <dbReference type="ARBA" id="ARBA00022723"/>
    </source>
</evidence>
<evidence type="ECO:0000256" key="2">
    <source>
        <dbReference type="ARBA" id="ARBA00022475"/>
    </source>
</evidence>
<dbReference type="AlphaFoldDB" id="A0A4S4LF49"/>
<evidence type="ECO:0000256" key="9">
    <source>
        <dbReference type="ARBA" id="ARBA00023136"/>
    </source>
</evidence>
<dbReference type="GO" id="GO:0005524">
    <property type="term" value="F:ATP binding"/>
    <property type="evidence" value="ECO:0007669"/>
    <property type="project" value="UniProtKB-KW"/>
</dbReference>
<dbReference type="SMART" id="SM00831">
    <property type="entry name" value="Cation_ATPase_N"/>
    <property type="match status" value="1"/>
</dbReference>
<evidence type="ECO:0000256" key="1">
    <source>
        <dbReference type="ARBA" id="ARBA00004651"/>
    </source>
</evidence>
<dbReference type="Pfam" id="PF00122">
    <property type="entry name" value="E1-E2_ATPase"/>
    <property type="match status" value="1"/>
</dbReference>
<evidence type="ECO:0000256" key="8">
    <source>
        <dbReference type="ARBA" id="ARBA00022989"/>
    </source>
</evidence>
<sequence>MPSKPSLGAEECNCPYTNQLASRPAEYTRPPFLLSLNDVVEELQTNLDTGLVPEQAAHLLTKYGENRLQDHAGVLWYKVFLKQVFNAMILVLILAMALSYGVTDWIEGGVITAVIALNVGVGFYQEYRAEQTVDALRSLSSPTAAVVRDGNLVHIPSIHVVPGDIVDLNTGDVIPADCRLFDVMNFEADEALLTGESLPVAKDSSATFADESTGVGDRINMAYSSSTVTKGRGRGIVVHTGMSTEIGKIAESLKKIRRRKQNRSMSPNDGIFQPVKGATLRAWDVVGKALGLTLGTPLQVKLAKLAYILLLLAVLLALIVFAVNKFNVSHEVATYAIEKASADIMRIPPHDNKKGVFTWEILVDMMIHDTEHKFPFFKDMWDNQFLFWAVVLGTISVIPVIHIPVLNTNVFRHKGITWEWALAFGGVVAYVLGTEAWKLPKKHFGLFNEGLRDRGVPIKQGRFSLPWTLSKGSIGGSTVSKTKAFMSEKRGEREVEIA</sequence>
<dbReference type="OrthoDB" id="3352408at2759"/>
<organism evidence="12 13">
    <name type="scientific">Bondarzewia mesenterica</name>
    <dbReference type="NCBI Taxonomy" id="1095465"/>
    <lineage>
        <taxon>Eukaryota</taxon>
        <taxon>Fungi</taxon>
        <taxon>Dikarya</taxon>
        <taxon>Basidiomycota</taxon>
        <taxon>Agaricomycotina</taxon>
        <taxon>Agaricomycetes</taxon>
        <taxon>Russulales</taxon>
        <taxon>Bondarzewiaceae</taxon>
        <taxon>Bondarzewia</taxon>
    </lineage>
</organism>
<proteinExistence type="predicted"/>
<dbReference type="FunFam" id="2.70.150.10:FF:000016">
    <property type="entry name" value="Calcium-transporting P-type ATPase putative"/>
    <property type="match status" value="1"/>
</dbReference>
<dbReference type="PANTHER" id="PTHR42861">
    <property type="entry name" value="CALCIUM-TRANSPORTING ATPASE"/>
    <property type="match status" value="1"/>
</dbReference>
<evidence type="ECO:0000259" key="11">
    <source>
        <dbReference type="SMART" id="SM00831"/>
    </source>
</evidence>
<reference evidence="12 13" key="1">
    <citation type="submission" date="2019-02" db="EMBL/GenBank/DDBJ databases">
        <title>Genome sequencing of the rare red list fungi Bondarzewia mesenterica.</title>
        <authorList>
            <person name="Buettner E."/>
            <person name="Kellner H."/>
        </authorList>
    </citation>
    <scope>NUCLEOTIDE SEQUENCE [LARGE SCALE GENOMIC DNA]</scope>
    <source>
        <strain evidence="12 13">DSM 108281</strain>
    </source>
</reference>
<keyword evidence="5" id="KW-0547">Nucleotide-binding</keyword>
<dbReference type="EMBL" id="SGPL01000705">
    <property type="protein sequence ID" value="THH08360.1"/>
    <property type="molecule type" value="Genomic_DNA"/>
</dbReference>
<dbReference type="InterPro" id="IPR059000">
    <property type="entry name" value="ATPase_P-type_domA"/>
</dbReference>
<feature type="transmembrane region" description="Helical" evidence="10">
    <location>
        <begin position="84"/>
        <end position="102"/>
    </location>
</feature>
<feature type="transmembrane region" description="Helical" evidence="10">
    <location>
        <begin position="108"/>
        <end position="127"/>
    </location>
</feature>
<dbReference type="GO" id="GO:0015662">
    <property type="term" value="F:P-type ion transporter activity"/>
    <property type="evidence" value="ECO:0007669"/>
    <property type="project" value="UniProtKB-ARBA"/>
</dbReference>
<dbReference type="InterPro" id="IPR008250">
    <property type="entry name" value="ATPase_P-typ_transduc_dom_A_sf"/>
</dbReference>
<evidence type="ECO:0000256" key="3">
    <source>
        <dbReference type="ARBA" id="ARBA00022692"/>
    </source>
</evidence>
<dbReference type="Proteomes" id="UP000310158">
    <property type="component" value="Unassembled WGS sequence"/>
</dbReference>
<dbReference type="FunFam" id="1.20.1110.10:FF:000020">
    <property type="entry name" value="Sodium ion P-type ATPase"/>
    <property type="match status" value="1"/>
</dbReference>
<comment type="subcellular location">
    <subcellularLocation>
        <location evidence="1">Cell membrane</location>
        <topology evidence="1">Multi-pass membrane protein</topology>
    </subcellularLocation>
</comment>
<feature type="domain" description="Cation-transporting P-type ATPase N-terminal" evidence="11">
    <location>
        <begin position="30"/>
        <end position="104"/>
    </location>
</feature>
<dbReference type="Gene3D" id="2.70.150.10">
    <property type="entry name" value="Calcium-transporting ATPase, cytoplasmic transduction domain A"/>
    <property type="match status" value="1"/>
</dbReference>
<keyword evidence="13" id="KW-1185">Reference proteome</keyword>
<dbReference type="Pfam" id="PF00690">
    <property type="entry name" value="Cation_ATPase_N"/>
    <property type="match status" value="1"/>
</dbReference>
<dbReference type="GO" id="GO:0046873">
    <property type="term" value="F:metal ion transmembrane transporter activity"/>
    <property type="evidence" value="ECO:0007669"/>
    <property type="project" value="UniProtKB-ARBA"/>
</dbReference>
<evidence type="ECO:0000313" key="13">
    <source>
        <dbReference type="Proteomes" id="UP000310158"/>
    </source>
</evidence>
<keyword evidence="6" id="KW-0067">ATP-binding</keyword>
<keyword evidence="8 10" id="KW-1133">Transmembrane helix</keyword>
<dbReference type="GO" id="GO:0019829">
    <property type="term" value="F:ATPase-coupled monoatomic cation transmembrane transporter activity"/>
    <property type="evidence" value="ECO:0007669"/>
    <property type="project" value="UniProtKB-ARBA"/>
</dbReference>
<keyword evidence="7" id="KW-1278">Translocase</keyword>
<evidence type="ECO:0000256" key="5">
    <source>
        <dbReference type="ARBA" id="ARBA00022741"/>
    </source>
</evidence>
<comment type="caution">
    <text evidence="12">The sequence shown here is derived from an EMBL/GenBank/DDBJ whole genome shotgun (WGS) entry which is preliminary data.</text>
</comment>
<dbReference type="GO" id="GO:0046872">
    <property type="term" value="F:metal ion binding"/>
    <property type="evidence" value="ECO:0007669"/>
    <property type="project" value="UniProtKB-KW"/>
</dbReference>
<dbReference type="SUPFAM" id="SSF81653">
    <property type="entry name" value="Calcium ATPase, transduction domain A"/>
    <property type="match status" value="1"/>
</dbReference>
<name>A0A4S4LF49_9AGAM</name>
<evidence type="ECO:0000256" key="10">
    <source>
        <dbReference type="SAM" id="Phobius"/>
    </source>
</evidence>
<dbReference type="Gene3D" id="1.20.1110.10">
    <property type="entry name" value="Calcium-transporting ATPase, transmembrane domain"/>
    <property type="match status" value="2"/>
</dbReference>
<dbReference type="SUPFAM" id="SSF81665">
    <property type="entry name" value="Calcium ATPase, transmembrane domain M"/>
    <property type="match status" value="1"/>
</dbReference>
<keyword evidence="4" id="KW-0479">Metal-binding</keyword>
<feature type="transmembrane region" description="Helical" evidence="10">
    <location>
        <begin position="305"/>
        <end position="323"/>
    </location>
</feature>
<evidence type="ECO:0000256" key="6">
    <source>
        <dbReference type="ARBA" id="ARBA00022840"/>
    </source>
</evidence>
<dbReference type="GO" id="GO:0005886">
    <property type="term" value="C:plasma membrane"/>
    <property type="evidence" value="ECO:0007669"/>
    <property type="project" value="UniProtKB-SubCell"/>
</dbReference>